<dbReference type="GO" id="GO:0019888">
    <property type="term" value="F:protein phosphatase regulator activity"/>
    <property type="evidence" value="ECO:0000318"/>
    <property type="project" value="GO_Central"/>
</dbReference>
<dbReference type="EMBL" id="AE016819">
    <property type="protein sequence ID" value="AAS53460.2"/>
    <property type="molecule type" value="Genomic_DNA"/>
</dbReference>
<feature type="compositionally biased region" description="Basic and acidic residues" evidence="3">
    <location>
        <begin position="31"/>
        <end position="57"/>
    </location>
</feature>
<dbReference type="InterPro" id="IPR007587">
    <property type="entry name" value="SAPS"/>
</dbReference>
<sequence length="1031" mass="117251">MSGSFWKFSQEYSTESSLTKLLNRAFIRVEERSRAETEQENEAKRSKEEKRFDVIESEHEEEEEGEEGEQRGSRAQRPLEGGELPETESEYKNYRPNLEVLNELLDDEELYTELMCSNFKLMIFFKYPAVLDVLVDYVTNERILEETLDLSEEEDNDDEHVDLEPLLESTEDKEAEQLHGGEVAELGHDESDSSNTGTQPQETDEQVQSRRARMAAEILSADVWPISSAFIEHDELLYKLWSILDHPAPLSIVASTYFMKINERLLDMDIASMIRFILNQDNLVDRYLTHIDNPPLMDFLLKVISTDKPDTPTHVIGLLKYQKLISKLLDHLSPEWSSSVQSAAGDFLKALITISANSNNEIASAIGPNELTRELVSPAMASKLGDIMLNGGTSLSNGVGIVIELIRKNNSDYDFFQVMYTTLKTHPPNDRDPVYLGHLVKSFANKLPEFNAMLLDTKLPPLETPFGTIEPLGFERFKICELIAELLHCSNMGLLNEPKGEEIVNERDIDRECVLRLEGYGIPKNCHDEERSVSVSPIEEEDLAKKIRDLQLVTDKRPSSDNSVESLNSDSQQATTPIHQLGTEIHSEDSSDAELSEQALREKPVVGDQLKIALQDNKIITTILGMFFKYPWNNFLHNVVFDIVQQIFNGPLKTGYNRFLLADLFASAHITEAIIEGDRKCHEYERETGLRLGYMGHLTLVAEEVAKFASYIDEMKISFSNPVISESLNDQRWREYTELVLAETRGKYSTVLGDLAEEEGRNVGKGANEEDNARYYNSDEIYHGSYAEHDDENYAEYSDVDGNRYYEYEDGSGHTTRIHLNQLDNDNIDDIEEASNADTDNKFRNYMSHQLANDYNTTSFSPDNEDEGQWASVSGSNRPGEASSNYQSEIQIESSAMSKQSIFHHQQFDLQDHEDGDDYMDPNDDGQSYAKPNHPLYSNMLPSQPENVYRKTSEVAEEGDSDESDEEMIVVEGTPGFDESTELDQSGTEYALCRTSSKDEKMWTSPEQHSTRIIGMNNNMFNRSKDLHKDE</sequence>
<dbReference type="GeneID" id="4621879"/>
<gene>
    <name evidence="4" type="ORF">AGOS_AFR089W</name>
</gene>
<dbReference type="eggNOG" id="KOG2073">
    <property type="taxonomic scope" value="Eukaryota"/>
</dbReference>
<dbReference type="GO" id="GO:0009966">
    <property type="term" value="P:regulation of signal transduction"/>
    <property type="evidence" value="ECO:0000318"/>
    <property type="project" value="GO_Central"/>
</dbReference>
<feature type="region of interest" description="Disordered" evidence="3">
    <location>
        <begin position="854"/>
        <end position="888"/>
    </location>
</feature>
<feature type="compositionally biased region" description="Acidic residues" evidence="3">
    <location>
        <begin position="914"/>
        <end position="924"/>
    </location>
</feature>
<dbReference type="GO" id="GO:0005829">
    <property type="term" value="C:cytosol"/>
    <property type="evidence" value="ECO:0000318"/>
    <property type="project" value="GO_Central"/>
</dbReference>
<dbReference type="STRING" id="284811.Q754I5"/>
<evidence type="ECO:0000256" key="2">
    <source>
        <dbReference type="ARBA" id="ARBA00023306"/>
    </source>
</evidence>
<protein>
    <submittedName>
        <fullName evidence="4">AFR089Wp</fullName>
    </submittedName>
</protein>
<evidence type="ECO:0000313" key="4">
    <source>
        <dbReference type="EMBL" id="AAS53460.2"/>
    </source>
</evidence>
<reference evidence="5" key="2">
    <citation type="journal article" date="2013" name="G3 (Bethesda)">
        <title>Genomes of Ashbya fungi isolated from insects reveal four mating-type loci, numerous translocations, lack of transposons, and distinct gene duplications.</title>
        <authorList>
            <person name="Dietrich F.S."/>
            <person name="Voegeli S."/>
            <person name="Kuo S."/>
            <person name="Philippsen P."/>
        </authorList>
    </citation>
    <scope>GENOME REANNOTATION</scope>
    <source>
        <strain evidence="5">ATCC 10895 / CBS 109.51 / FGSC 9923 / NRRL Y-1056</strain>
    </source>
</reference>
<dbReference type="GO" id="GO:0005634">
    <property type="term" value="C:nucleus"/>
    <property type="evidence" value="ECO:0000318"/>
    <property type="project" value="GO_Central"/>
</dbReference>
<reference evidence="4 5" key="1">
    <citation type="journal article" date="2004" name="Science">
        <title>The Ashbya gossypii genome as a tool for mapping the ancient Saccharomyces cerevisiae genome.</title>
        <authorList>
            <person name="Dietrich F.S."/>
            <person name="Voegeli S."/>
            <person name="Brachat S."/>
            <person name="Lerch A."/>
            <person name="Gates K."/>
            <person name="Steiner S."/>
            <person name="Mohr C."/>
            <person name="Pohlmann R."/>
            <person name="Luedi P."/>
            <person name="Choi S."/>
            <person name="Wing R.A."/>
            <person name="Flavier A."/>
            <person name="Gaffney T.D."/>
            <person name="Philippsen P."/>
        </authorList>
    </citation>
    <scope>NUCLEOTIDE SEQUENCE [LARGE SCALE GENOMIC DNA]</scope>
    <source>
        <strain evidence="5">ATCC 10895 / CBS 109.51 / FGSC 9923 / NRRL Y-1056</strain>
    </source>
</reference>
<keyword evidence="2" id="KW-0131">Cell cycle</keyword>
<dbReference type="RefSeq" id="NP_985636.2">
    <property type="nucleotide sequence ID" value="NM_210990.2"/>
</dbReference>
<dbReference type="OMA" id="HAYIACE"/>
<dbReference type="FunCoup" id="Q754I5">
    <property type="interactions" value="814"/>
</dbReference>
<comment type="similarity">
    <text evidence="1">Belongs to the SAPS family.</text>
</comment>
<feature type="compositionally biased region" description="Polar residues" evidence="3">
    <location>
        <begin position="871"/>
        <end position="888"/>
    </location>
</feature>
<evidence type="ECO:0000313" key="5">
    <source>
        <dbReference type="Proteomes" id="UP000000591"/>
    </source>
</evidence>
<dbReference type="OrthoDB" id="295029at2759"/>
<dbReference type="AlphaFoldDB" id="Q754I5"/>
<feature type="compositionally biased region" description="Polar residues" evidence="3">
    <location>
        <begin position="560"/>
        <end position="575"/>
    </location>
</feature>
<dbReference type="PANTHER" id="PTHR12634:SF8">
    <property type="entry name" value="FIERY MOUNTAIN, ISOFORM D"/>
    <property type="match status" value="1"/>
</dbReference>
<feature type="region of interest" description="Disordered" evidence="3">
    <location>
        <begin position="186"/>
        <end position="211"/>
    </location>
</feature>
<dbReference type="GO" id="GO:0019903">
    <property type="term" value="F:protein phosphatase binding"/>
    <property type="evidence" value="ECO:0007669"/>
    <property type="project" value="InterPro"/>
</dbReference>
<evidence type="ECO:0000256" key="1">
    <source>
        <dbReference type="ARBA" id="ARBA00006180"/>
    </source>
</evidence>
<feature type="region of interest" description="Disordered" evidence="3">
    <location>
        <begin position="31"/>
        <end position="91"/>
    </location>
</feature>
<accession>Q754I5</accession>
<dbReference type="InParanoid" id="Q754I5"/>
<proteinExistence type="inferred from homology"/>
<dbReference type="PANTHER" id="PTHR12634">
    <property type="entry name" value="SIT4 YEAST -ASSOCIATING PROTEIN-RELATED"/>
    <property type="match status" value="1"/>
</dbReference>
<evidence type="ECO:0000256" key="3">
    <source>
        <dbReference type="SAM" id="MobiDB-lite"/>
    </source>
</evidence>
<feature type="region of interest" description="Disordered" evidence="3">
    <location>
        <begin position="556"/>
        <end position="575"/>
    </location>
</feature>
<dbReference type="KEGG" id="ago:AGOS_AFR089W"/>
<keyword evidence="5" id="KW-1185">Reference proteome</keyword>
<dbReference type="Proteomes" id="UP000000591">
    <property type="component" value="Chromosome VI"/>
</dbReference>
<organism evidence="4 5">
    <name type="scientific">Eremothecium gossypii (strain ATCC 10895 / CBS 109.51 / FGSC 9923 / NRRL Y-1056)</name>
    <name type="common">Yeast</name>
    <name type="synonym">Ashbya gossypii</name>
    <dbReference type="NCBI Taxonomy" id="284811"/>
    <lineage>
        <taxon>Eukaryota</taxon>
        <taxon>Fungi</taxon>
        <taxon>Dikarya</taxon>
        <taxon>Ascomycota</taxon>
        <taxon>Saccharomycotina</taxon>
        <taxon>Saccharomycetes</taxon>
        <taxon>Saccharomycetales</taxon>
        <taxon>Saccharomycetaceae</taxon>
        <taxon>Eremothecium</taxon>
    </lineage>
</organism>
<feature type="region of interest" description="Disordered" evidence="3">
    <location>
        <begin position="912"/>
        <end position="944"/>
    </location>
</feature>
<dbReference type="HOGENOM" id="CLU_003676_2_0_1"/>
<name>Q754I5_EREGS</name>
<feature type="compositionally biased region" description="Acidic residues" evidence="3">
    <location>
        <begin position="58"/>
        <end position="67"/>
    </location>
</feature>
<dbReference type="Pfam" id="PF04499">
    <property type="entry name" value="SAPS"/>
    <property type="match status" value="1"/>
</dbReference>